<sequence>MTESEAERKARLDRIFGDTEPSQTSDDRDPSPDSNDQSLRENVPPHHG</sequence>
<organism evidence="2 3">
    <name type="scientific">Nocardioides baekrokdamisoli</name>
    <dbReference type="NCBI Taxonomy" id="1804624"/>
    <lineage>
        <taxon>Bacteria</taxon>
        <taxon>Bacillati</taxon>
        <taxon>Actinomycetota</taxon>
        <taxon>Actinomycetes</taxon>
        <taxon>Propionibacteriales</taxon>
        <taxon>Nocardioidaceae</taxon>
        <taxon>Nocardioides</taxon>
    </lineage>
</organism>
<evidence type="ECO:0000256" key="1">
    <source>
        <dbReference type="SAM" id="MobiDB-lite"/>
    </source>
</evidence>
<dbReference type="KEGG" id="nbe:Back2_12120"/>
<evidence type="ECO:0000313" key="3">
    <source>
        <dbReference type="Proteomes" id="UP000271573"/>
    </source>
</evidence>
<dbReference type="RefSeq" id="WP_164512495.1">
    <property type="nucleotide sequence ID" value="NZ_AP019307.1"/>
</dbReference>
<protein>
    <submittedName>
        <fullName evidence="2">Uncharacterized protein</fullName>
    </submittedName>
</protein>
<dbReference type="Proteomes" id="UP000271573">
    <property type="component" value="Chromosome"/>
</dbReference>
<gene>
    <name evidence="2" type="ORF">Back2_12120</name>
</gene>
<accession>A0A3G9ILM2</accession>
<proteinExistence type="predicted"/>
<dbReference type="EMBL" id="AP019307">
    <property type="protein sequence ID" value="BBH16925.1"/>
    <property type="molecule type" value="Genomic_DNA"/>
</dbReference>
<feature type="region of interest" description="Disordered" evidence="1">
    <location>
        <begin position="1"/>
        <end position="48"/>
    </location>
</feature>
<evidence type="ECO:0000313" key="2">
    <source>
        <dbReference type="EMBL" id="BBH16925.1"/>
    </source>
</evidence>
<dbReference type="AlphaFoldDB" id="A0A3G9ILM2"/>
<feature type="compositionally biased region" description="Basic and acidic residues" evidence="1">
    <location>
        <begin position="1"/>
        <end position="17"/>
    </location>
</feature>
<name>A0A3G9ILM2_9ACTN</name>
<reference evidence="2 3" key="1">
    <citation type="submission" date="2018-11" db="EMBL/GenBank/DDBJ databases">
        <title>Complete genome sequence of Nocardioides baekrokdamisoli strain KCTC 39748.</title>
        <authorList>
            <person name="Kang S.W."/>
            <person name="Lee K.C."/>
            <person name="Kim K.K."/>
            <person name="Kim J.S."/>
            <person name="Kim D.S."/>
            <person name="Ko S.H."/>
            <person name="Yang S.H."/>
            <person name="Shin Y.K."/>
            <person name="Lee J.S."/>
        </authorList>
    </citation>
    <scope>NUCLEOTIDE SEQUENCE [LARGE SCALE GENOMIC DNA]</scope>
    <source>
        <strain evidence="2 3">KCTC 39748</strain>
    </source>
</reference>
<keyword evidence="3" id="KW-1185">Reference proteome</keyword>